<protein>
    <submittedName>
        <fullName evidence="9">Glucose dehydrogenase</fullName>
    </submittedName>
</protein>
<dbReference type="PANTHER" id="PTHR11552">
    <property type="entry name" value="GLUCOSE-METHANOL-CHOLINE GMC OXIDOREDUCTASE"/>
    <property type="match status" value="1"/>
</dbReference>
<evidence type="ECO:0000256" key="3">
    <source>
        <dbReference type="ARBA" id="ARBA00022630"/>
    </source>
</evidence>
<keyword evidence="3 7" id="KW-0285">Flavoprotein</keyword>
<feature type="binding site" evidence="6">
    <location>
        <position position="254"/>
    </location>
    <ligand>
        <name>FAD</name>
        <dbReference type="ChEBI" id="CHEBI:57692"/>
    </ligand>
</feature>
<dbReference type="GeneID" id="37036594"/>
<evidence type="ECO:0000256" key="7">
    <source>
        <dbReference type="RuleBase" id="RU003968"/>
    </source>
</evidence>
<accession>A0A316VQT0</accession>
<dbReference type="PANTHER" id="PTHR11552:SF147">
    <property type="entry name" value="CHOLINE DEHYDROGENASE, MITOCHONDRIAL"/>
    <property type="match status" value="1"/>
</dbReference>
<evidence type="ECO:0000256" key="1">
    <source>
        <dbReference type="ARBA" id="ARBA00001974"/>
    </source>
</evidence>
<dbReference type="Gene3D" id="3.30.560.10">
    <property type="entry name" value="Glucose Oxidase, domain 3"/>
    <property type="match status" value="1"/>
</dbReference>
<feature type="active site" description="Proton donor" evidence="5">
    <location>
        <position position="534"/>
    </location>
</feature>
<organism evidence="9 10">
    <name type="scientific">Ceraceosorus guamensis</name>
    <dbReference type="NCBI Taxonomy" id="1522189"/>
    <lineage>
        <taxon>Eukaryota</taxon>
        <taxon>Fungi</taxon>
        <taxon>Dikarya</taxon>
        <taxon>Basidiomycota</taxon>
        <taxon>Ustilaginomycotina</taxon>
        <taxon>Exobasidiomycetes</taxon>
        <taxon>Ceraceosorales</taxon>
        <taxon>Ceraceosoraceae</taxon>
        <taxon>Ceraceosorus</taxon>
    </lineage>
</organism>
<dbReference type="EMBL" id="KZ819440">
    <property type="protein sequence ID" value="PWN39882.1"/>
    <property type="molecule type" value="Genomic_DNA"/>
</dbReference>
<dbReference type="SUPFAM" id="SSF51905">
    <property type="entry name" value="FAD/NAD(P)-binding domain"/>
    <property type="match status" value="1"/>
</dbReference>
<keyword evidence="10" id="KW-1185">Reference proteome</keyword>
<dbReference type="STRING" id="1522189.A0A316VQT0"/>
<evidence type="ECO:0000313" key="9">
    <source>
        <dbReference type="EMBL" id="PWN39882.1"/>
    </source>
</evidence>
<evidence type="ECO:0000256" key="6">
    <source>
        <dbReference type="PIRSR" id="PIRSR000137-2"/>
    </source>
</evidence>
<dbReference type="PIRSF" id="PIRSF000137">
    <property type="entry name" value="Alcohol_oxidase"/>
    <property type="match status" value="1"/>
</dbReference>
<evidence type="ECO:0000256" key="4">
    <source>
        <dbReference type="ARBA" id="ARBA00022827"/>
    </source>
</evidence>
<evidence type="ECO:0000256" key="2">
    <source>
        <dbReference type="ARBA" id="ARBA00010790"/>
    </source>
</evidence>
<comment type="cofactor">
    <cofactor evidence="1 6">
        <name>FAD</name>
        <dbReference type="ChEBI" id="CHEBI:57692"/>
    </cofactor>
</comment>
<dbReference type="Pfam" id="PF00732">
    <property type="entry name" value="GMC_oxred_N"/>
    <property type="match status" value="1"/>
</dbReference>
<dbReference type="GO" id="GO:0016614">
    <property type="term" value="F:oxidoreductase activity, acting on CH-OH group of donors"/>
    <property type="evidence" value="ECO:0007669"/>
    <property type="project" value="InterPro"/>
</dbReference>
<evidence type="ECO:0000313" key="10">
    <source>
        <dbReference type="Proteomes" id="UP000245783"/>
    </source>
</evidence>
<dbReference type="InParanoid" id="A0A316VQT0"/>
<dbReference type="InterPro" id="IPR000172">
    <property type="entry name" value="GMC_OxRdtase_N"/>
</dbReference>
<feature type="domain" description="Glucose-methanol-choline oxidoreductase N-terminal" evidence="8">
    <location>
        <begin position="107"/>
        <end position="130"/>
    </location>
</feature>
<dbReference type="Gene3D" id="3.50.50.60">
    <property type="entry name" value="FAD/NAD(P)-binding domain"/>
    <property type="match status" value="1"/>
</dbReference>
<gene>
    <name evidence="9" type="ORF">IE81DRAFT_326101</name>
</gene>
<dbReference type="Proteomes" id="UP000245783">
    <property type="component" value="Unassembled WGS sequence"/>
</dbReference>
<dbReference type="InterPro" id="IPR007867">
    <property type="entry name" value="GMC_OxRtase_C"/>
</dbReference>
<dbReference type="OrthoDB" id="269227at2759"/>
<dbReference type="AlphaFoldDB" id="A0A316VQT0"/>
<dbReference type="InterPro" id="IPR036188">
    <property type="entry name" value="FAD/NAD-bd_sf"/>
</dbReference>
<sequence length="622" mass="67098">MVLGFGAKSPLKTDPKTFASQASEAAPKSYDYVIIGGGTAGSVIASRLSEDESVTVCLLEAGGDNGGVLESKIPAAFGKLFRSAHDWAYETEEEEGLGNRKAFLPRGRFLGGSSSMNAMMYQHPAPSDLDEWAQKLGCKGWSYNDIKPYLRRAEKFNVNPQRPLIDTSHRGDEGTWQTGYSYLTPIIEHGFLPACEAAGIAASEDVNTPKGPLGVTRFQTFIDSKGQRSSAATAYLPPSVQQRKNLTIGLNAHVNRIIIDTSKGAAQAIGAEFQVEKDGVKWHVHANKEVVVCGGAYNTPQTLMLSGIGPEEELSKFGIPVIRQSPNVGRNMYDHLASGLWAKALPGKTLDYLGSDVKALPALVQWLTTGGGPMTTNVGEAAAFFRTSELDKNVTDYGSMGKGPDAEIIGAPLAFRHHGAVQTPKGTSSMSQAIIGLRPLSTGTVTLRSADVWDKAIIKHNYWSNPHDVKVQLAALRKAMEIFEQDSFDHYLDRSYEDDDPNGFWWPWSVRDKSKITDEQLIDFMKKESFTLYHPVGSARLGSDEASVVDLQLRVRGVNGLRVCDASIFPQQISGHPTATVIAIAEKASDLLRGKVAANEDATQSVAVASSGAAVQQIAALA</sequence>
<dbReference type="InterPro" id="IPR012132">
    <property type="entry name" value="GMC_OxRdtase"/>
</dbReference>
<keyword evidence="4 6" id="KW-0274">FAD</keyword>
<dbReference type="GO" id="GO:0050660">
    <property type="term" value="F:flavin adenine dinucleotide binding"/>
    <property type="evidence" value="ECO:0007669"/>
    <property type="project" value="InterPro"/>
</dbReference>
<dbReference type="PROSITE" id="PS00623">
    <property type="entry name" value="GMC_OXRED_1"/>
    <property type="match status" value="1"/>
</dbReference>
<proteinExistence type="inferred from homology"/>
<dbReference type="SUPFAM" id="SSF54373">
    <property type="entry name" value="FAD-linked reductases, C-terminal domain"/>
    <property type="match status" value="1"/>
</dbReference>
<evidence type="ECO:0000259" key="8">
    <source>
        <dbReference type="PROSITE" id="PS00623"/>
    </source>
</evidence>
<comment type="similarity">
    <text evidence="2 7">Belongs to the GMC oxidoreductase family.</text>
</comment>
<dbReference type="Pfam" id="PF05199">
    <property type="entry name" value="GMC_oxred_C"/>
    <property type="match status" value="1"/>
</dbReference>
<name>A0A316VQT0_9BASI</name>
<feature type="active site" description="Proton acceptor" evidence="5">
    <location>
        <position position="576"/>
    </location>
</feature>
<reference evidence="9 10" key="1">
    <citation type="journal article" date="2018" name="Mol. Biol. Evol.">
        <title>Broad Genomic Sampling Reveals a Smut Pathogenic Ancestry of the Fungal Clade Ustilaginomycotina.</title>
        <authorList>
            <person name="Kijpornyongpan T."/>
            <person name="Mondo S.J."/>
            <person name="Barry K."/>
            <person name="Sandor L."/>
            <person name="Lee J."/>
            <person name="Lipzen A."/>
            <person name="Pangilinan J."/>
            <person name="LaButti K."/>
            <person name="Hainaut M."/>
            <person name="Henrissat B."/>
            <person name="Grigoriev I.V."/>
            <person name="Spatafora J.W."/>
            <person name="Aime M.C."/>
        </authorList>
    </citation>
    <scope>NUCLEOTIDE SEQUENCE [LARGE SCALE GENOMIC DNA]</scope>
    <source>
        <strain evidence="9 10">MCA 4658</strain>
    </source>
</reference>
<evidence type="ECO:0000256" key="5">
    <source>
        <dbReference type="PIRSR" id="PIRSR000137-1"/>
    </source>
</evidence>
<dbReference type="RefSeq" id="XP_025367042.1">
    <property type="nucleotide sequence ID" value="XM_025514724.1"/>
</dbReference>